<dbReference type="Proteomes" id="UP000703269">
    <property type="component" value="Unassembled WGS sequence"/>
</dbReference>
<evidence type="ECO:0000256" key="1">
    <source>
        <dbReference type="ARBA" id="ARBA00009005"/>
    </source>
</evidence>
<proteinExistence type="inferred from homology"/>
<comment type="caution">
    <text evidence="4">The sequence shown here is derived from an EMBL/GenBank/DDBJ whole genome shotgun (WGS) entry which is preliminary data.</text>
</comment>
<protein>
    <submittedName>
        <fullName evidence="4">Caspase family protein</fullName>
    </submittedName>
</protein>
<reference evidence="4 5" key="1">
    <citation type="submission" date="2021-08" db="EMBL/GenBank/DDBJ databases">
        <title>Draft Genome Sequence of Phanerochaete sordida strain YK-624.</title>
        <authorList>
            <person name="Mori T."/>
            <person name="Dohra H."/>
            <person name="Suzuki T."/>
            <person name="Kawagishi H."/>
            <person name="Hirai H."/>
        </authorList>
    </citation>
    <scope>NUCLEOTIDE SEQUENCE [LARGE SCALE GENOMIC DNA]</scope>
    <source>
        <strain evidence="4 5">YK-624</strain>
    </source>
</reference>
<dbReference type="GO" id="GO:0006508">
    <property type="term" value="P:proteolysis"/>
    <property type="evidence" value="ECO:0007669"/>
    <property type="project" value="InterPro"/>
</dbReference>
<evidence type="ECO:0000313" key="5">
    <source>
        <dbReference type="Proteomes" id="UP000703269"/>
    </source>
</evidence>
<name>A0A9P3G024_9APHY</name>
<dbReference type="Gene3D" id="3.40.50.12660">
    <property type="match status" value="1"/>
</dbReference>
<dbReference type="Pfam" id="PF00656">
    <property type="entry name" value="Peptidase_C14"/>
    <property type="match status" value="1"/>
</dbReference>
<sequence length="335" mass="37766">MSPKQKALLVGIRYANLSPRWTLESTYTDVHHLREFLISTLKFRREDIVEMTDDLPHDDDRYPNHANLLKQLQALAKDADPGDHLVFHFSGHGSQKPDQNKDESDGQDETIWPADVEIKDDAHDDADNVILDDTIKAELVDKLPDEAHLVIILDCCHSGTGADLKYTYTDHVEIEPGRHEPVDQTAQEPPKKLAMPGLTGDKAASAAPPTMKSPGVGAVVVSWAACQDPRFTISFSNSGGCFVKAFIDAFHEHKDATHQELLQRIKVKMASAAEGHFEENRHRMTDADWEQLQGWWKTARTEPVLGVLHDYRKVLDTPVAQTFGGHQRHHLWPFW</sequence>
<organism evidence="4 5">
    <name type="scientific">Phanerochaete sordida</name>
    <dbReference type="NCBI Taxonomy" id="48140"/>
    <lineage>
        <taxon>Eukaryota</taxon>
        <taxon>Fungi</taxon>
        <taxon>Dikarya</taxon>
        <taxon>Basidiomycota</taxon>
        <taxon>Agaricomycotina</taxon>
        <taxon>Agaricomycetes</taxon>
        <taxon>Polyporales</taxon>
        <taxon>Phanerochaetaceae</taxon>
        <taxon>Phanerochaete</taxon>
    </lineage>
</organism>
<dbReference type="GO" id="GO:0004197">
    <property type="term" value="F:cysteine-type endopeptidase activity"/>
    <property type="evidence" value="ECO:0007669"/>
    <property type="project" value="InterPro"/>
</dbReference>
<feature type="region of interest" description="Disordered" evidence="2">
    <location>
        <begin position="89"/>
        <end position="108"/>
    </location>
</feature>
<accession>A0A9P3G024</accession>
<dbReference type="InterPro" id="IPR050452">
    <property type="entry name" value="Metacaspase"/>
</dbReference>
<feature type="domain" description="Peptidase C14 caspase" evidence="3">
    <location>
        <begin position="5"/>
        <end position="272"/>
    </location>
</feature>
<dbReference type="AlphaFoldDB" id="A0A9P3G024"/>
<gene>
    <name evidence="4" type="ORF">PsYK624_015540</name>
</gene>
<dbReference type="InterPro" id="IPR011600">
    <property type="entry name" value="Pept_C14_caspase"/>
</dbReference>
<dbReference type="OrthoDB" id="3223806at2759"/>
<keyword evidence="5" id="KW-1185">Reference proteome</keyword>
<dbReference type="PANTHER" id="PTHR48104:SF30">
    <property type="entry name" value="METACASPASE-1"/>
    <property type="match status" value="1"/>
</dbReference>
<comment type="similarity">
    <text evidence="1">Belongs to the peptidase C14B family.</text>
</comment>
<dbReference type="GO" id="GO:0005737">
    <property type="term" value="C:cytoplasm"/>
    <property type="evidence" value="ECO:0007669"/>
    <property type="project" value="TreeGrafter"/>
</dbReference>
<dbReference type="EMBL" id="BPQB01000002">
    <property type="protein sequence ID" value="GJE85475.1"/>
    <property type="molecule type" value="Genomic_DNA"/>
</dbReference>
<evidence type="ECO:0000259" key="3">
    <source>
        <dbReference type="Pfam" id="PF00656"/>
    </source>
</evidence>
<evidence type="ECO:0000313" key="4">
    <source>
        <dbReference type="EMBL" id="GJE85475.1"/>
    </source>
</evidence>
<evidence type="ECO:0000256" key="2">
    <source>
        <dbReference type="SAM" id="MobiDB-lite"/>
    </source>
</evidence>
<dbReference type="PANTHER" id="PTHR48104">
    <property type="entry name" value="METACASPASE-4"/>
    <property type="match status" value="1"/>
</dbReference>